<keyword evidence="1" id="KW-1133">Transmembrane helix</keyword>
<protein>
    <submittedName>
        <fullName evidence="2">Uncharacterized protein</fullName>
    </submittedName>
</protein>
<accession>A0ABM6N358</accession>
<proteinExistence type="predicted"/>
<evidence type="ECO:0000256" key="1">
    <source>
        <dbReference type="SAM" id="Phobius"/>
    </source>
</evidence>
<feature type="transmembrane region" description="Helical" evidence="1">
    <location>
        <begin position="18"/>
        <end position="38"/>
    </location>
</feature>
<keyword evidence="1" id="KW-0472">Membrane</keyword>
<keyword evidence="1" id="KW-0812">Transmembrane</keyword>
<organism evidence="2 3">
    <name type="scientific">Pseudoalteromonas issachenkonii</name>
    <dbReference type="NCBI Taxonomy" id="152297"/>
    <lineage>
        <taxon>Bacteria</taxon>
        <taxon>Pseudomonadati</taxon>
        <taxon>Pseudomonadota</taxon>
        <taxon>Gammaproteobacteria</taxon>
        <taxon>Alteromonadales</taxon>
        <taxon>Pseudoalteromonadaceae</taxon>
        <taxon>Pseudoalteromonas</taxon>
    </lineage>
</organism>
<reference evidence="2 3" key="1">
    <citation type="submission" date="2015-06" db="EMBL/GenBank/DDBJ databases">
        <authorList>
            <person name="Xie B.-B."/>
            <person name="Rong J.-C."/>
            <person name="Qin Q.-L."/>
            <person name="Zhang Y.-Z."/>
        </authorList>
    </citation>
    <scope>NUCLEOTIDE SEQUENCE [LARGE SCALE GENOMIC DNA]</scope>
    <source>
        <strain evidence="2 3">KMM 3549</strain>
    </source>
</reference>
<evidence type="ECO:0000313" key="3">
    <source>
        <dbReference type="Proteomes" id="UP000217258"/>
    </source>
</evidence>
<dbReference type="EMBL" id="CP011030">
    <property type="protein sequence ID" value="ATC90760.1"/>
    <property type="molecule type" value="Genomic_DNA"/>
</dbReference>
<gene>
    <name evidence="2" type="ORF">PISS_a1888</name>
</gene>
<sequence length="45" mass="5293">MLTEIDCTGCAIWIIDPLYLYDIIKLTLFLLFILGFFLKHITDDK</sequence>
<dbReference type="Proteomes" id="UP000217258">
    <property type="component" value="Chromosome I"/>
</dbReference>
<name>A0ABM6N358_9GAMM</name>
<keyword evidence="3" id="KW-1185">Reference proteome</keyword>
<evidence type="ECO:0000313" key="2">
    <source>
        <dbReference type="EMBL" id="ATC90760.1"/>
    </source>
</evidence>